<keyword evidence="2" id="KW-1185">Reference proteome</keyword>
<dbReference type="Proteomes" id="UP000681290">
    <property type="component" value="Unassembled WGS sequence"/>
</dbReference>
<dbReference type="Gene3D" id="2.130.10.10">
    <property type="entry name" value="YVTN repeat-like/Quinoprotein amine dehydrogenase"/>
    <property type="match status" value="2"/>
</dbReference>
<reference evidence="1 2" key="1">
    <citation type="submission" date="2021-03" db="EMBL/GenBank/DDBJ databases">
        <title>Antimicrobial resistance genes in bacteria isolated from Japanese honey, and their potential for conferring macrolide and lincosamide resistance in the American foulbrood pathogen Paenibacillus larvae.</title>
        <authorList>
            <person name="Okamoto M."/>
            <person name="Kumagai M."/>
            <person name="Kanamori H."/>
            <person name="Takamatsu D."/>
        </authorList>
    </citation>
    <scope>NUCLEOTIDE SEQUENCE [LARGE SCALE GENOMIC DNA]</scope>
    <source>
        <strain evidence="1 2">J15TS10</strain>
    </source>
</reference>
<comment type="caution">
    <text evidence="1">The sequence shown here is derived from an EMBL/GenBank/DDBJ whole genome shotgun (WGS) entry which is preliminary data.</text>
</comment>
<protein>
    <recommendedName>
        <fullName evidence="3">WD40 repeat domain-containing protein</fullName>
    </recommendedName>
</protein>
<sequence length="584" mass="66836">MLFIEQKINRATKNNARGSFIQTVRLFAKYTEKDWLSLTSKQSWLTRMKAFYLYIEALLYSEQVEKVENQYFELFKNIYTRGCDTYGYDKTASLLLQLVEGSLAVFQQYVDPGKVMRTFGPLLESGRLKPEIIFKMTYYMALANVKDGNLVDAKAKLSSGLETKEPFWNSKWQELCYTVEELLDPGTGAMKANNSLFEEIAHGQRWIGDTALSPDGSLTAVMYMGGLLKIFKTESGEEIFVCTDHVLLFEEEKATHMRLAFSPDGCFLTLGLGVGIVKIYDMKLFKLHAEYHLPGLFWEDIEPNAYYKEYTYVQFSPFQKYMVVVPTAENYDPQGDNGYPIPEQYGTFYIIDFSTGDVVFEHTYKDRKIGAVSFSPDEQLFAVALLGEEVDIWKIQSQSLIFTSNDFVWLGLSDRVGMTQTLSFSAQSDRLVYAAKENRLVVVKLFQPDAIYSIDLGGNYKACALHVDSQDHIIAVKYISNRPVILCKWKMSDFKEEVLFTGGTYAVKELLVDEDQDELWLFDTSIAELRKYSTGSLIRKWDPYGWWYSYSVIFSSISISSQVGMVAISHKEAVRIGRSERELS</sequence>
<proteinExistence type="predicted"/>
<dbReference type="SUPFAM" id="SSF82171">
    <property type="entry name" value="DPP6 N-terminal domain-like"/>
    <property type="match status" value="1"/>
</dbReference>
<evidence type="ECO:0000313" key="1">
    <source>
        <dbReference type="EMBL" id="GIP59279.1"/>
    </source>
</evidence>
<evidence type="ECO:0000313" key="2">
    <source>
        <dbReference type="Proteomes" id="UP000681290"/>
    </source>
</evidence>
<evidence type="ECO:0008006" key="3">
    <source>
        <dbReference type="Google" id="ProtNLM"/>
    </source>
</evidence>
<gene>
    <name evidence="1" type="ORF">J15TS10_30930</name>
</gene>
<accession>A0ABQ4MTM7</accession>
<dbReference type="RefSeq" id="WP_213592043.1">
    <property type="nucleotide sequence ID" value="NZ_BOSM01000005.1"/>
</dbReference>
<name>A0ABQ4MTM7_9BACL</name>
<dbReference type="InterPro" id="IPR015943">
    <property type="entry name" value="WD40/YVTN_repeat-like_dom_sf"/>
</dbReference>
<dbReference type="EMBL" id="BOSM01000005">
    <property type="protein sequence ID" value="GIP59279.1"/>
    <property type="molecule type" value="Genomic_DNA"/>
</dbReference>
<organism evidence="1 2">
    <name type="scientific">Paenibacillus woosongensis</name>
    <dbReference type="NCBI Taxonomy" id="307580"/>
    <lineage>
        <taxon>Bacteria</taxon>
        <taxon>Bacillati</taxon>
        <taxon>Bacillota</taxon>
        <taxon>Bacilli</taxon>
        <taxon>Bacillales</taxon>
        <taxon>Paenibacillaceae</taxon>
        <taxon>Paenibacillus</taxon>
    </lineage>
</organism>